<accession>A0AAD8E6H2</accession>
<dbReference type="EMBL" id="JASPKZ010008874">
    <property type="protein sequence ID" value="KAJ9578534.1"/>
    <property type="molecule type" value="Genomic_DNA"/>
</dbReference>
<evidence type="ECO:0000256" key="2">
    <source>
        <dbReference type="ARBA" id="ARBA00023054"/>
    </source>
</evidence>
<feature type="domain" description="NUA/TPR/MLP1-2-like" evidence="5">
    <location>
        <begin position="95"/>
        <end position="194"/>
    </location>
</feature>
<feature type="coiled-coil region" evidence="4">
    <location>
        <begin position="169"/>
        <end position="208"/>
    </location>
</feature>
<evidence type="ECO:0000313" key="6">
    <source>
        <dbReference type="EMBL" id="KAJ9578534.1"/>
    </source>
</evidence>
<name>A0AAD8E6H2_DIPPU</name>
<protein>
    <recommendedName>
        <fullName evidence="5">NUA/TPR/MLP1-2-like domain-containing protein</fullName>
    </recommendedName>
</protein>
<reference evidence="6" key="1">
    <citation type="journal article" date="2023" name="IScience">
        <title>Live-bearing cockroach genome reveals convergent evolutionary mechanisms linked to viviparity in insects and beyond.</title>
        <authorList>
            <person name="Fouks B."/>
            <person name="Harrison M.C."/>
            <person name="Mikhailova A.A."/>
            <person name="Marchal E."/>
            <person name="English S."/>
            <person name="Carruthers M."/>
            <person name="Jennings E.C."/>
            <person name="Chiamaka E.L."/>
            <person name="Frigard R.A."/>
            <person name="Pippel M."/>
            <person name="Attardo G.M."/>
            <person name="Benoit J.B."/>
            <person name="Bornberg-Bauer E."/>
            <person name="Tobe S.S."/>
        </authorList>
    </citation>
    <scope>NUCLEOTIDE SEQUENCE</scope>
    <source>
        <strain evidence="6">Stay&amp;Tobe</strain>
    </source>
</reference>
<evidence type="ECO:0000256" key="4">
    <source>
        <dbReference type="SAM" id="Coils"/>
    </source>
</evidence>
<comment type="subcellular location">
    <subcellularLocation>
        <location evidence="1">Nucleus</location>
    </subcellularLocation>
</comment>
<keyword evidence="3" id="KW-0539">Nucleus</keyword>
<evidence type="ECO:0000256" key="1">
    <source>
        <dbReference type="ARBA" id="ARBA00004123"/>
    </source>
</evidence>
<dbReference type="GO" id="GO:0005643">
    <property type="term" value="C:nuclear pore"/>
    <property type="evidence" value="ECO:0007669"/>
    <property type="project" value="TreeGrafter"/>
</dbReference>
<keyword evidence="2 4" id="KW-0175">Coiled coil</keyword>
<dbReference type="GO" id="GO:0006406">
    <property type="term" value="P:mRNA export from nucleus"/>
    <property type="evidence" value="ECO:0007669"/>
    <property type="project" value="TreeGrafter"/>
</dbReference>
<evidence type="ECO:0000313" key="7">
    <source>
        <dbReference type="Proteomes" id="UP001233999"/>
    </source>
</evidence>
<dbReference type="PANTHER" id="PTHR18898">
    <property type="entry name" value="NUCLEOPROTEIN TPR-RELATED"/>
    <property type="match status" value="1"/>
</dbReference>
<dbReference type="Pfam" id="PF25785">
    <property type="entry name" value="TPR"/>
    <property type="match status" value="1"/>
</dbReference>
<dbReference type="Proteomes" id="UP001233999">
    <property type="component" value="Unassembled WGS sequence"/>
</dbReference>
<dbReference type="AlphaFoldDB" id="A0AAD8E6H2"/>
<keyword evidence="7" id="KW-1185">Reference proteome</keyword>
<dbReference type="GO" id="GO:1901673">
    <property type="term" value="P:regulation of mitotic spindle assembly"/>
    <property type="evidence" value="ECO:0007669"/>
    <property type="project" value="TreeGrafter"/>
</dbReference>
<gene>
    <name evidence="6" type="ORF">L9F63_005263</name>
</gene>
<proteinExistence type="predicted"/>
<evidence type="ECO:0000259" key="5">
    <source>
        <dbReference type="Pfam" id="PF25785"/>
    </source>
</evidence>
<sequence length="212" mass="24190">MLKTAKQERLDTTIESMSPSAAAASRLLKSGTNARERETRKLNLYINTILEEIEEKAPLLKKQKEDYEAALENIATLTKHIDECTAECNKLRFETTEAQKLASHHSRENERLKQEMVDLAKQVCFLLKEVEEARAGFVTQQNDDSENSCLNVTSSSQIISQRLVTFSSIEQLQEKNQQLLAVVRELSKKKEEIERMNAQCDVEELTKELNSS</sequence>
<feature type="coiled-coil region" evidence="4">
    <location>
        <begin position="50"/>
        <end position="122"/>
    </location>
</feature>
<dbReference type="GO" id="GO:0017056">
    <property type="term" value="F:structural constituent of nuclear pore"/>
    <property type="evidence" value="ECO:0007669"/>
    <property type="project" value="TreeGrafter"/>
</dbReference>
<dbReference type="InterPro" id="IPR057974">
    <property type="entry name" value="NUA/TPR/MLP1-2-like_dom"/>
</dbReference>
<comment type="caution">
    <text evidence="6">The sequence shown here is derived from an EMBL/GenBank/DDBJ whole genome shotgun (WGS) entry which is preliminary data.</text>
</comment>
<reference evidence="6" key="2">
    <citation type="submission" date="2023-05" db="EMBL/GenBank/DDBJ databases">
        <authorList>
            <person name="Fouks B."/>
        </authorList>
    </citation>
    <scope>NUCLEOTIDE SEQUENCE</scope>
    <source>
        <strain evidence="6">Stay&amp;Tobe</strain>
        <tissue evidence="6">Testes</tissue>
    </source>
</reference>
<organism evidence="6 7">
    <name type="scientific">Diploptera punctata</name>
    <name type="common">Pacific beetle cockroach</name>
    <dbReference type="NCBI Taxonomy" id="6984"/>
    <lineage>
        <taxon>Eukaryota</taxon>
        <taxon>Metazoa</taxon>
        <taxon>Ecdysozoa</taxon>
        <taxon>Arthropoda</taxon>
        <taxon>Hexapoda</taxon>
        <taxon>Insecta</taxon>
        <taxon>Pterygota</taxon>
        <taxon>Neoptera</taxon>
        <taxon>Polyneoptera</taxon>
        <taxon>Dictyoptera</taxon>
        <taxon>Blattodea</taxon>
        <taxon>Blaberoidea</taxon>
        <taxon>Blaberidae</taxon>
        <taxon>Diplopterinae</taxon>
        <taxon>Diploptera</taxon>
    </lineage>
</organism>
<evidence type="ECO:0000256" key="3">
    <source>
        <dbReference type="ARBA" id="ARBA00023242"/>
    </source>
</evidence>
<dbReference type="PANTHER" id="PTHR18898:SF2">
    <property type="entry name" value="NUCLEOPROTEIN TPR"/>
    <property type="match status" value="1"/>
</dbReference>